<dbReference type="AlphaFoldDB" id="A0A329QBL8"/>
<proteinExistence type="predicted"/>
<evidence type="ECO:0000313" key="2">
    <source>
        <dbReference type="Proteomes" id="UP000250642"/>
    </source>
</evidence>
<organism evidence="1 2">
    <name type="scientific">Paenibacillus taichungensis</name>
    <dbReference type="NCBI Taxonomy" id="484184"/>
    <lineage>
        <taxon>Bacteria</taxon>
        <taxon>Bacillati</taxon>
        <taxon>Bacillota</taxon>
        <taxon>Bacilli</taxon>
        <taxon>Bacillales</taxon>
        <taxon>Paenibacillaceae</taxon>
        <taxon>Paenibacillus</taxon>
    </lineage>
</organism>
<dbReference type="EMBL" id="QEVW01000033">
    <property type="protein sequence ID" value="RAW09753.1"/>
    <property type="molecule type" value="Genomic_DNA"/>
</dbReference>
<reference evidence="1 2" key="1">
    <citation type="submission" date="2018-04" db="EMBL/GenBank/DDBJ databases">
        <title>Paenibacillus taichungensis Genome sequencing and assembly.</title>
        <authorList>
            <person name="Xu J."/>
            <person name="Rensing C."/>
            <person name="Mazhar H.S."/>
        </authorList>
    </citation>
    <scope>NUCLEOTIDE SEQUENCE [LARGE SCALE GENOMIC DNA]</scope>
    <source>
        <strain evidence="1 2">NC1</strain>
    </source>
</reference>
<name>A0A329QBL8_9BACL</name>
<comment type="caution">
    <text evidence="1">The sequence shown here is derived from an EMBL/GenBank/DDBJ whole genome shotgun (WGS) entry which is preliminary data.</text>
</comment>
<protein>
    <submittedName>
        <fullName evidence="1">Uncharacterized protein</fullName>
    </submittedName>
</protein>
<dbReference type="Proteomes" id="UP000250642">
    <property type="component" value="Unassembled WGS sequence"/>
</dbReference>
<gene>
    <name evidence="1" type="ORF">DC345_30295</name>
</gene>
<sequence length="72" mass="8306">MYFFIYGQQSQVWMRSTNLRVLASALSISGENDSNQTMVKEEESVSKDVTTYEKAYSLTMLKLSTQIDWPTK</sequence>
<evidence type="ECO:0000313" key="1">
    <source>
        <dbReference type="EMBL" id="RAW09753.1"/>
    </source>
</evidence>
<accession>A0A329QBL8</accession>